<protein>
    <submittedName>
        <fullName evidence="1">Uncharacterized protein</fullName>
    </submittedName>
</protein>
<accession>A0A399SWR9</accession>
<evidence type="ECO:0000313" key="2">
    <source>
        <dbReference type="Proteomes" id="UP000265926"/>
    </source>
</evidence>
<proteinExistence type="predicted"/>
<sequence length="128" mass="14330">MANRRGRGVCLSGGGVRECFAPLGLIISHPEFPTHITATLLLKKKAAAQQNIYRIKRYKKTAELQRSDINLMAEKVTCWQPLSILSDGKPARAGRISFRWWCSGMFRPDGAYYLSSGISYTYCRNAVA</sequence>
<organism evidence="1 2">
    <name type="scientific">Maribellus luteus</name>
    <dbReference type="NCBI Taxonomy" id="2305463"/>
    <lineage>
        <taxon>Bacteria</taxon>
        <taxon>Pseudomonadati</taxon>
        <taxon>Bacteroidota</taxon>
        <taxon>Bacteroidia</taxon>
        <taxon>Marinilabiliales</taxon>
        <taxon>Prolixibacteraceae</taxon>
        <taxon>Maribellus</taxon>
    </lineage>
</organism>
<evidence type="ECO:0000313" key="1">
    <source>
        <dbReference type="EMBL" id="RIJ47124.1"/>
    </source>
</evidence>
<comment type="caution">
    <text evidence="1">The sequence shown here is derived from an EMBL/GenBank/DDBJ whole genome shotgun (WGS) entry which is preliminary data.</text>
</comment>
<gene>
    <name evidence="1" type="ORF">D1614_15295</name>
</gene>
<dbReference type="Proteomes" id="UP000265926">
    <property type="component" value="Unassembled WGS sequence"/>
</dbReference>
<keyword evidence="2" id="KW-1185">Reference proteome</keyword>
<name>A0A399SWR9_9BACT</name>
<dbReference type="AlphaFoldDB" id="A0A399SWR9"/>
<reference evidence="1 2" key="1">
    <citation type="submission" date="2018-08" db="EMBL/GenBank/DDBJ databases">
        <title>Pallidiluteibacterium maritimus gen. nov., sp. nov., isolated from coastal sediment.</title>
        <authorList>
            <person name="Zhou L.Y."/>
        </authorList>
    </citation>
    <scope>NUCLEOTIDE SEQUENCE [LARGE SCALE GENOMIC DNA]</scope>
    <source>
        <strain evidence="1 2">XSD2</strain>
    </source>
</reference>
<dbReference type="EMBL" id="QWGR01000009">
    <property type="protein sequence ID" value="RIJ47124.1"/>
    <property type="molecule type" value="Genomic_DNA"/>
</dbReference>